<feature type="transmembrane region" description="Helical" evidence="5">
    <location>
        <begin position="145"/>
        <end position="165"/>
    </location>
</feature>
<feature type="transmembrane region" description="Helical" evidence="5">
    <location>
        <begin position="274"/>
        <end position="293"/>
    </location>
</feature>
<gene>
    <name evidence="6" type="ORF">K505DRAFT_229289</name>
</gene>
<evidence type="ECO:0000256" key="1">
    <source>
        <dbReference type="ARBA" id="ARBA00004141"/>
    </source>
</evidence>
<sequence>MTYHLYTVWLFTYEQLFDAVIPCGLFGICGALSNGTLDLPAIPLSSVLLRLPQVVLWLWLVILQCCIHNQRHPNSINEDAINKAWRPLPAGRISIRHTTYLLGLVYVAAGICSYWLGLLPLLGLYTMFVIAWYYNDLGASDHSGLSRAILNGAGFFCFYYGALHISIGRGQVLSEKAYHWVAIMVLIFSTTIHAQDFRDQRGDRARGRKTFITAFGDSGARWTVILSVLFWSMAVPAWFGAGWSGLVVPGLLGSLVVGLTGMGMGRQDVWLDSVMYRVWGVWMLSFSLMPLYVHSVS</sequence>
<dbReference type="InterPro" id="IPR000537">
    <property type="entry name" value="UbiA_prenyltransferase"/>
</dbReference>
<dbReference type="GO" id="GO:0016765">
    <property type="term" value="F:transferase activity, transferring alkyl or aryl (other than methyl) groups"/>
    <property type="evidence" value="ECO:0007669"/>
    <property type="project" value="InterPro"/>
</dbReference>
<dbReference type="PANTHER" id="PTHR42723">
    <property type="entry name" value="CHLOROPHYLL SYNTHASE"/>
    <property type="match status" value="1"/>
</dbReference>
<keyword evidence="4 5" id="KW-0472">Membrane</keyword>
<dbReference type="GO" id="GO:0016020">
    <property type="term" value="C:membrane"/>
    <property type="evidence" value="ECO:0007669"/>
    <property type="project" value="UniProtKB-SubCell"/>
</dbReference>
<evidence type="ECO:0000256" key="5">
    <source>
        <dbReference type="SAM" id="Phobius"/>
    </source>
</evidence>
<feature type="transmembrane region" description="Helical" evidence="5">
    <location>
        <begin position="47"/>
        <end position="67"/>
    </location>
</feature>
<feature type="transmembrane region" description="Helical" evidence="5">
    <location>
        <begin position="237"/>
        <end position="262"/>
    </location>
</feature>
<dbReference type="OrthoDB" id="434972at2759"/>
<evidence type="ECO:0000313" key="7">
    <source>
        <dbReference type="Proteomes" id="UP000799757"/>
    </source>
</evidence>
<dbReference type="Pfam" id="PF01040">
    <property type="entry name" value="UbiA"/>
    <property type="match status" value="1"/>
</dbReference>
<comment type="subcellular location">
    <subcellularLocation>
        <location evidence="1">Membrane</location>
        <topology evidence="1">Multi-pass membrane protein</topology>
    </subcellularLocation>
</comment>
<dbReference type="CDD" id="cd13965">
    <property type="entry name" value="PT_UbiA_3"/>
    <property type="match status" value="1"/>
</dbReference>
<evidence type="ECO:0008006" key="8">
    <source>
        <dbReference type="Google" id="ProtNLM"/>
    </source>
</evidence>
<organism evidence="6 7">
    <name type="scientific">Melanomma pulvis-pyrius CBS 109.77</name>
    <dbReference type="NCBI Taxonomy" id="1314802"/>
    <lineage>
        <taxon>Eukaryota</taxon>
        <taxon>Fungi</taxon>
        <taxon>Dikarya</taxon>
        <taxon>Ascomycota</taxon>
        <taxon>Pezizomycotina</taxon>
        <taxon>Dothideomycetes</taxon>
        <taxon>Pleosporomycetidae</taxon>
        <taxon>Pleosporales</taxon>
        <taxon>Melanommataceae</taxon>
        <taxon>Melanomma</taxon>
    </lineage>
</organism>
<accession>A0A6A6XUP9</accession>
<name>A0A6A6XUP9_9PLEO</name>
<dbReference type="AlphaFoldDB" id="A0A6A6XUP9"/>
<dbReference type="Gene3D" id="1.10.357.140">
    <property type="entry name" value="UbiA prenyltransferase"/>
    <property type="match status" value="1"/>
</dbReference>
<dbReference type="InterPro" id="IPR044878">
    <property type="entry name" value="UbiA_sf"/>
</dbReference>
<evidence type="ECO:0000256" key="2">
    <source>
        <dbReference type="ARBA" id="ARBA00022692"/>
    </source>
</evidence>
<feature type="transmembrane region" description="Helical" evidence="5">
    <location>
        <begin position="100"/>
        <end position="133"/>
    </location>
</feature>
<reference evidence="6" key="1">
    <citation type="journal article" date="2020" name="Stud. Mycol.">
        <title>101 Dothideomycetes genomes: a test case for predicting lifestyles and emergence of pathogens.</title>
        <authorList>
            <person name="Haridas S."/>
            <person name="Albert R."/>
            <person name="Binder M."/>
            <person name="Bloem J."/>
            <person name="Labutti K."/>
            <person name="Salamov A."/>
            <person name="Andreopoulos B."/>
            <person name="Baker S."/>
            <person name="Barry K."/>
            <person name="Bills G."/>
            <person name="Bluhm B."/>
            <person name="Cannon C."/>
            <person name="Castanera R."/>
            <person name="Culley D."/>
            <person name="Daum C."/>
            <person name="Ezra D."/>
            <person name="Gonzalez J."/>
            <person name="Henrissat B."/>
            <person name="Kuo A."/>
            <person name="Liang C."/>
            <person name="Lipzen A."/>
            <person name="Lutzoni F."/>
            <person name="Magnuson J."/>
            <person name="Mondo S."/>
            <person name="Nolan M."/>
            <person name="Ohm R."/>
            <person name="Pangilinan J."/>
            <person name="Park H.-J."/>
            <person name="Ramirez L."/>
            <person name="Alfaro M."/>
            <person name="Sun H."/>
            <person name="Tritt A."/>
            <person name="Yoshinaga Y."/>
            <person name="Zwiers L.-H."/>
            <person name="Turgeon B."/>
            <person name="Goodwin S."/>
            <person name="Spatafora J."/>
            <person name="Crous P."/>
            <person name="Grigoriev I."/>
        </authorList>
    </citation>
    <scope>NUCLEOTIDE SEQUENCE</scope>
    <source>
        <strain evidence="6">CBS 109.77</strain>
    </source>
</reference>
<keyword evidence="7" id="KW-1185">Reference proteome</keyword>
<evidence type="ECO:0000256" key="4">
    <source>
        <dbReference type="ARBA" id="ARBA00023136"/>
    </source>
</evidence>
<dbReference type="EMBL" id="MU001751">
    <property type="protein sequence ID" value="KAF2800212.1"/>
    <property type="molecule type" value="Genomic_DNA"/>
</dbReference>
<keyword evidence="2 5" id="KW-0812">Transmembrane</keyword>
<dbReference type="InterPro" id="IPR050475">
    <property type="entry name" value="Prenyltransferase_related"/>
</dbReference>
<proteinExistence type="predicted"/>
<evidence type="ECO:0000256" key="3">
    <source>
        <dbReference type="ARBA" id="ARBA00022989"/>
    </source>
</evidence>
<protein>
    <recommendedName>
        <fullName evidence="8">UbiA prenyltransferase</fullName>
    </recommendedName>
</protein>
<evidence type="ECO:0000313" key="6">
    <source>
        <dbReference type="EMBL" id="KAF2800212.1"/>
    </source>
</evidence>
<keyword evidence="3 5" id="KW-1133">Transmembrane helix</keyword>
<dbReference type="PANTHER" id="PTHR42723:SF1">
    <property type="entry name" value="CHLOROPHYLL SYNTHASE, CHLOROPLASTIC"/>
    <property type="match status" value="1"/>
</dbReference>
<dbReference type="Proteomes" id="UP000799757">
    <property type="component" value="Unassembled WGS sequence"/>
</dbReference>
<feature type="transmembrane region" description="Helical" evidence="5">
    <location>
        <begin position="177"/>
        <end position="194"/>
    </location>
</feature>